<comment type="caution">
    <text evidence="1">The sequence shown here is derived from an EMBL/GenBank/DDBJ whole genome shotgun (WGS) entry which is preliminary data.</text>
</comment>
<protein>
    <submittedName>
        <fullName evidence="1">Uncharacterized protein</fullName>
    </submittedName>
</protein>
<proteinExistence type="predicted"/>
<dbReference type="Proteomes" id="UP000234323">
    <property type="component" value="Unassembled WGS sequence"/>
</dbReference>
<evidence type="ECO:0000313" key="1">
    <source>
        <dbReference type="EMBL" id="PKY62710.1"/>
    </source>
</evidence>
<sequence>MLPNLTNEAMTSFIRSFLSSSFPCNQTSIILKKNEKIPKSCETKPEEAI</sequence>
<organism evidence="1 2">
    <name type="scientific">Rhizophagus irregularis</name>
    <dbReference type="NCBI Taxonomy" id="588596"/>
    <lineage>
        <taxon>Eukaryota</taxon>
        <taxon>Fungi</taxon>
        <taxon>Fungi incertae sedis</taxon>
        <taxon>Mucoromycota</taxon>
        <taxon>Glomeromycotina</taxon>
        <taxon>Glomeromycetes</taxon>
        <taxon>Glomerales</taxon>
        <taxon>Glomeraceae</taxon>
        <taxon>Rhizophagus</taxon>
    </lineage>
</organism>
<gene>
    <name evidence="1" type="ORF">RhiirA4_551288</name>
</gene>
<reference evidence="1 2" key="1">
    <citation type="submission" date="2015-10" db="EMBL/GenBank/DDBJ databases">
        <title>Genome analyses suggest a sexual origin of heterokaryosis in a supposedly ancient asexual fungus.</title>
        <authorList>
            <person name="Ropars J."/>
            <person name="Sedzielewska K."/>
            <person name="Noel J."/>
            <person name="Charron P."/>
            <person name="Farinelli L."/>
            <person name="Marton T."/>
            <person name="Kruger M."/>
            <person name="Pelin A."/>
            <person name="Brachmann A."/>
            <person name="Corradi N."/>
        </authorList>
    </citation>
    <scope>NUCLEOTIDE SEQUENCE [LARGE SCALE GENOMIC DNA]</scope>
    <source>
        <strain evidence="1 2">A4</strain>
    </source>
</reference>
<keyword evidence="2" id="KW-1185">Reference proteome</keyword>
<evidence type="ECO:0000313" key="2">
    <source>
        <dbReference type="Proteomes" id="UP000234323"/>
    </source>
</evidence>
<dbReference type="AlphaFoldDB" id="A0A2I1HUZ8"/>
<dbReference type="EMBL" id="LLXI01007800">
    <property type="protein sequence ID" value="PKY62710.1"/>
    <property type="molecule type" value="Genomic_DNA"/>
</dbReference>
<name>A0A2I1HUZ8_9GLOM</name>
<accession>A0A2I1HUZ8</accession>